<dbReference type="GO" id="GO:0006139">
    <property type="term" value="P:nucleobase-containing compound metabolic process"/>
    <property type="evidence" value="ECO:0007669"/>
    <property type="project" value="InterPro"/>
</dbReference>
<dbReference type="Gene3D" id="3.40.50.300">
    <property type="entry name" value="P-loop containing nucleotide triphosphate hydrolases"/>
    <property type="match status" value="2"/>
</dbReference>
<dbReference type="InterPro" id="IPR006555">
    <property type="entry name" value="ATP-dep_Helicase_C"/>
</dbReference>
<dbReference type="GO" id="GO:0005524">
    <property type="term" value="F:ATP binding"/>
    <property type="evidence" value="ECO:0007669"/>
    <property type="project" value="InterPro"/>
</dbReference>
<gene>
    <name evidence="2" type="ordered locus">Spica_1786</name>
</gene>
<sequence>MKINLSAVNIHNGIYEQTNPKDIFKVLPKKSKKYSYLRDVQAEVLDKWFSNCGKMETVIKMNTGSGKTIVSLLILQSCINQKMGPAVYIVPDNYLLTQVRSEAEELGIPITTETDDIQFLRQRSILLINIHKLFNGKSVFGVALEGKKIDIGTVLIDDAHACIDKIEDQFTITIENTKPQYPDLIKIFEHDLKSQSETLFFDIERQTPGAFLQVPFWTIQSNSTQILRCLTIGRQEDDNIKWKIPLLKEYLKYTDCVVSSEKIEFSIRVIPTEIISSYAESRKIIVSATLPDDTILSRYLDISEEAISGTITPLSASDLGERLIIVPEEINPQIKKDDIKDMLKVYSEKYKVVVIVPSHYRAEYWSDVAQSTLIAENIEEGLSNFRTKNNGLIVLINKYDGIDLPQDECRILVIDELPDDRSEIEKVDNNALRNNNTAILRKIRKIEQGMGRAIRSNDDYSIVLLLGKSLTNYLYTRNGIDFFTPATKQQMKISSTLLEQIHKGTIPDIMEAIDLVLSRDSEWITLVKSSLIGLKYEPQIPNRYSYYLRDAYKLSWKGHTDKSIKLLEDKANVEENNLMKGWLKYYLAQFQNFNDPSSAQSILKSALAFNSHLLHPLEGVKYQRLTHTANQAEKCRSYFMNYSTNTNGLIIRLNSILDDLQFKPETSNSFEQAILELGRLLGFDSQRPENEFGRGPDNLWACGNLIFFVIECKNGCTTASIDKHDTNQINGSINWFKNEYDDTCTLKPILIHPSLKFEYAASPSKDIRIINDAKLSELKKAVNAFVVSAVQSGQIADLEKLRKLILDYKLNPEGIIEKYSYEISV</sequence>
<keyword evidence="3" id="KW-1185">Reference proteome</keyword>
<proteinExistence type="predicted"/>
<feature type="domain" description="Helicase ATP-binding" evidence="1">
    <location>
        <begin position="48"/>
        <end position="308"/>
    </location>
</feature>
<reference evidence="3" key="1">
    <citation type="journal article" date="2013" name="Stand. Genomic Sci.">
        <title>Genome sequence of the thermophilic fresh-water bacterium Spirochaeta caldaria type strain (H1(T)), reclassification of Spirochaeta caldaria, Spirochaeta stenostrepta, and Spirochaeta zuelzerae in the genus Treponema as Treponema caldaria comb. nov., Treponema stenostrepta comb. nov., and Treponema zuelzerae comb. nov., and emendation of the genus Treponema.</title>
        <authorList>
            <person name="Abt B."/>
            <person name="Goker M."/>
            <person name="Scheuner C."/>
            <person name="Han C."/>
            <person name="Lu M."/>
            <person name="Misra M."/>
            <person name="Lapidus A."/>
            <person name="Nolan M."/>
            <person name="Lucas S."/>
            <person name="Hammon N."/>
            <person name="Deshpande S."/>
            <person name="Cheng J.F."/>
            <person name="Tapia R."/>
            <person name="Goodwin L.A."/>
            <person name="Pitluck S."/>
            <person name="Liolios K."/>
            <person name="Pagani I."/>
            <person name="Ivanova N."/>
            <person name="Mavromatis K."/>
            <person name="Mikhailova N."/>
            <person name="Huntemann M."/>
            <person name="Pati A."/>
            <person name="Chen A."/>
            <person name="Palaniappan K."/>
            <person name="Land M."/>
            <person name="Hauser L."/>
            <person name="Jeffries C.D."/>
            <person name="Rohde M."/>
            <person name="Spring S."/>
            <person name="Gronow S."/>
            <person name="Detter J.C."/>
            <person name="Bristow J."/>
            <person name="Eisen J.A."/>
            <person name="Markowitz V."/>
            <person name="Hugenholtz P."/>
            <person name="Kyrpides N.C."/>
            <person name="Woyke T."/>
            <person name="Klenk H.P."/>
        </authorList>
    </citation>
    <scope>NUCLEOTIDE SEQUENCE</scope>
    <source>
        <strain evidence="3">ATCC 51460 / DSM 7334 / H1</strain>
    </source>
</reference>
<dbReference type="RefSeq" id="WP_013969221.1">
    <property type="nucleotide sequence ID" value="NC_015732.1"/>
</dbReference>
<dbReference type="PROSITE" id="PS51192">
    <property type="entry name" value="HELICASE_ATP_BIND_1"/>
    <property type="match status" value="1"/>
</dbReference>
<dbReference type="InterPro" id="IPR014001">
    <property type="entry name" value="Helicase_ATP-bd"/>
</dbReference>
<dbReference type="InterPro" id="IPR006935">
    <property type="entry name" value="Helicase/UvrB_N"/>
</dbReference>
<dbReference type="KEGG" id="scd:Spica_1786"/>
<dbReference type="SMART" id="SM00487">
    <property type="entry name" value="DEXDc"/>
    <property type="match status" value="1"/>
</dbReference>
<evidence type="ECO:0000313" key="2">
    <source>
        <dbReference type="EMBL" id="AEJ19928.1"/>
    </source>
</evidence>
<dbReference type="eggNOG" id="COG1199">
    <property type="taxonomic scope" value="Bacteria"/>
</dbReference>
<dbReference type="eggNOG" id="COG0513">
    <property type="taxonomic scope" value="Bacteria"/>
</dbReference>
<dbReference type="SUPFAM" id="SSF52540">
    <property type="entry name" value="P-loop containing nucleoside triphosphate hydrolases"/>
    <property type="match status" value="2"/>
</dbReference>
<dbReference type="STRING" id="744872.Spica_1786"/>
<dbReference type="EMBL" id="CP002868">
    <property type="protein sequence ID" value="AEJ19928.1"/>
    <property type="molecule type" value="Genomic_DNA"/>
</dbReference>
<dbReference type="GO" id="GO:0003677">
    <property type="term" value="F:DNA binding"/>
    <property type="evidence" value="ECO:0007669"/>
    <property type="project" value="InterPro"/>
</dbReference>
<evidence type="ECO:0000259" key="1">
    <source>
        <dbReference type="PROSITE" id="PS51192"/>
    </source>
</evidence>
<dbReference type="AlphaFoldDB" id="F8F320"/>
<dbReference type="Pfam" id="PF13307">
    <property type="entry name" value="Helicase_C_2"/>
    <property type="match status" value="1"/>
</dbReference>
<accession>F8F320</accession>
<dbReference type="Pfam" id="PF04851">
    <property type="entry name" value="ResIII"/>
    <property type="match status" value="1"/>
</dbReference>
<organism evidence="2 3">
    <name type="scientific">Gracilinema caldarium (strain ATCC 51460 / DSM 7334 / H1)</name>
    <name type="common">Treponema caldarium</name>
    <dbReference type="NCBI Taxonomy" id="744872"/>
    <lineage>
        <taxon>Bacteria</taxon>
        <taxon>Pseudomonadati</taxon>
        <taxon>Spirochaetota</taxon>
        <taxon>Spirochaetia</taxon>
        <taxon>Spirochaetales</taxon>
        <taxon>Breznakiellaceae</taxon>
        <taxon>Gracilinema</taxon>
    </lineage>
</organism>
<dbReference type="HOGENOM" id="CLU_017774_0_0_12"/>
<dbReference type="GO" id="GO:0004386">
    <property type="term" value="F:helicase activity"/>
    <property type="evidence" value="ECO:0007669"/>
    <property type="project" value="UniProtKB-KW"/>
</dbReference>
<keyword evidence="2" id="KW-0067">ATP-binding</keyword>
<dbReference type="Proteomes" id="UP000000503">
    <property type="component" value="Chromosome"/>
</dbReference>
<dbReference type="InterPro" id="IPR027417">
    <property type="entry name" value="P-loop_NTPase"/>
</dbReference>
<dbReference type="SMART" id="SM00491">
    <property type="entry name" value="HELICc2"/>
    <property type="match status" value="1"/>
</dbReference>
<keyword evidence="2" id="KW-0547">Nucleotide-binding</keyword>
<protein>
    <submittedName>
        <fullName evidence="2">Helicase c2</fullName>
    </submittedName>
</protein>
<evidence type="ECO:0000313" key="3">
    <source>
        <dbReference type="Proteomes" id="UP000000503"/>
    </source>
</evidence>
<keyword evidence="2" id="KW-0347">Helicase</keyword>
<name>F8F320_GRAC1</name>
<keyword evidence="2" id="KW-0378">Hydrolase</keyword>
<dbReference type="GO" id="GO:0016818">
    <property type="term" value="F:hydrolase activity, acting on acid anhydrides, in phosphorus-containing anhydrides"/>
    <property type="evidence" value="ECO:0007669"/>
    <property type="project" value="InterPro"/>
</dbReference>